<keyword evidence="9" id="KW-1003">Cell membrane</keyword>
<keyword evidence="5 9" id="KW-0460">Magnesium</keyword>
<dbReference type="InterPro" id="IPR036739">
    <property type="entry name" value="SLC41_membr_dom_sf"/>
</dbReference>
<dbReference type="SUPFAM" id="SSF54631">
    <property type="entry name" value="CBS-domain pair"/>
    <property type="match status" value="1"/>
</dbReference>
<evidence type="ECO:0000256" key="7">
    <source>
        <dbReference type="ARBA" id="ARBA00023136"/>
    </source>
</evidence>
<dbReference type="GO" id="GO:0015095">
    <property type="term" value="F:magnesium ion transmembrane transporter activity"/>
    <property type="evidence" value="ECO:0007669"/>
    <property type="project" value="UniProtKB-UniRule"/>
</dbReference>
<dbReference type="SUPFAM" id="SSF161093">
    <property type="entry name" value="MgtE membrane domain-like"/>
    <property type="match status" value="1"/>
</dbReference>
<dbReference type="NCBIfam" id="TIGR00400">
    <property type="entry name" value="mgtE"/>
    <property type="match status" value="1"/>
</dbReference>
<evidence type="ECO:0000313" key="12">
    <source>
        <dbReference type="Proteomes" id="UP000187499"/>
    </source>
</evidence>
<evidence type="ECO:0000256" key="6">
    <source>
        <dbReference type="ARBA" id="ARBA00022989"/>
    </source>
</evidence>
<comment type="caution">
    <text evidence="9">Lacks conserved residue(s) required for the propagation of feature annotation.</text>
</comment>
<dbReference type="SMART" id="SM00116">
    <property type="entry name" value="CBS"/>
    <property type="match status" value="2"/>
</dbReference>
<keyword evidence="8" id="KW-0129">CBS domain</keyword>
<evidence type="ECO:0000256" key="3">
    <source>
        <dbReference type="ARBA" id="ARBA00022448"/>
    </source>
</evidence>
<dbReference type="KEGG" id="lalw:BTM29_06820"/>
<dbReference type="Gene3D" id="1.25.60.10">
    <property type="entry name" value="MgtE N-terminal domain-like"/>
    <property type="match status" value="1"/>
</dbReference>
<evidence type="ECO:0000256" key="2">
    <source>
        <dbReference type="ARBA" id="ARBA00009749"/>
    </source>
</evidence>
<dbReference type="SMART" id="SM00924">
    <property type="entry name" value="MgtE_N"/>
    <property type="match status" value="1"/>
</dbReference>
<dbReference type="OrthoDB" id="9790355at2"/>
<dbReference type="Gene3D" id="3.10.580.10">
    <property type="entry name" value="CBS-domain"/>
    <property type="match status" value="1"/>
</dbReference>
<comment type="similarity">
    <text evidence="2 9">Belongs to the SLC41A transporter family.</text>
</comment>
<feature type="transmembrane region" description="Helical" evidence="9">
    <location>
        <begin position="363"/>
        <end position="383"/>
    </location>
</feature>
<comment type="function">
    <text evidence="9">Acts as a magnesium transporter.</text>
</comment>
<dbReference type="Pfam" id="PF01769">
    <property type="entry name" value="MgtE"/>
    <property type="match status" value="1"/>
</dbReference>
<dbReference type="RefSeq" id="WP_076615158.1">
    <property type="nucleotide sequence ID" value="NZ_CP019323.1"/>
</dbReference>
<keyword evidence="4 9" id="KW-0812">Transmembrane</keyword>
<feature type="transmembrane region" description="Helical" evidence="9">
    <location>
        <begin position="389"/>
        <end position="412"/>
    </location>
</feature>
<dbReference type="Gene3D" id="1.10.357.20">
    <property type="entry name" value="SLC41 divalent cation transporters, integral membrane domain"/>
    <property type="match status" value="1"/>
</dbReference>
<dbReference type="PROSITE" id="PS51371">
    <property type="entry name" value="CBS"/>
    <property type="match status" value="2"/>
</dbReference>
<organism evidence="11 12">
    <name type="scientific">Companilactobacillus allii</name>
    <dbReference type="NCBI Taxonomy" id="1847728"/>
    <lineage>
        <taxon>Bacteria</taxon>
        <taxon>Bacillati</taxon>
        <taxon>Bacillota</taxon>
        <taxon>Bacilli</taxon>
        <taxon>Lactobacillales</taxon>
        <taxon>Lactobacillaceae</taxon>
        <taxon>Companilactobacillus</taxon>
    </lineage>
</organism>
<evidence type="ECO:0000313" key="11">
    <source>
        <dbReference type="EMBL" id="APX72289.1"/>
    </source>
</evidence>
<dbReference type="Proteomes" id="UP000187499">
    <property type="component" value="Chromosome"/>
</dbReference>
<evidence type="ECO:0000256" key="4">
    <source>
        <dbReference type="ARBA" id="ARBA00022692"/>
    </source>
</evidence>
<dbReference type="PANTHER" id="PTHR43773">
    <property type="entry name" value="MAGNESIUM TRANSPORTER MGTE"/>
    <property type="match status" value="1"/>
</dbReference>
<keyword evidence="3 9" id="KW-0813">Transport</keyword>
<dbReference type="InterPro" id="IPR046342">
    <property type="entry name" value="CBS_dom_sf"/>
</dbReference>
<dbReference type="InterPro" id="IPR006669">
    <property type="entry name" value="MgtE_transporter"/>
</dbReference>
<dbReference type="Pfam" id="PF00571">
    <property type="entry name" value="CBS"/>
    <property type="match status" value="2"/>
</dbReference>
<dbReference type="InterPro" id="IPR006668">
    <property type="entry name" value="Mg_transptr_MgtE_intracell_dom"/>
</dbReference>
<dbReference type="SUPFAM" id="SSF158791">
    <property type="entry name" value="MgtE N-terminal domain-like"/>
    <property type="match status" value="1"/>
</dbReference>
<sequence>MDENEKRLQEKFAQLKKYLDKGDKKRFRKTYLDMHFYDQSTFYLTLDKPERLSLYSLLEPDELGDMFDTIEDDLPEIPEYLKEMDLEFAAEMLNDMYDDNAADVLEHLEKSDVDRFLGQMPRADANNLRGLLHYDTETAGGIMTTDYVQFHEQETAANAIKDLRSFAETAETIYYLYVLDNHDDLVGVMSLRDLILLDPGDKLGEKMNSDVITVNVDAEQAEVAQIFRDYEFLAVPVVDHANQMVGIITVDDVIEVIDDESLQDYSGLAGVSVDETTQDSPLRAASKRLPWLITLLLLSMITATLINHYENLLAEASILAVFISTITGTAGNAGTQSLAVAVRRLAVEEIDRHEFFKLIVKELLTGFITGVVTGISVTVLVGVWKHNFILGMVIGLAMCAAITVANLAGSLIPMLMSSFGFDPAVASGPFISTLSDLTSVLIYFSIAGMFLQSFTSM</sequence>
<feature type="domain" description="CBS" evidence="10">
    <location>
        <begin position="143"/>
        <end position="205"/>
    </location>
</feature>
<feature type="transmembrane region" description="Helical" evidence="9">
    <location>
        <begin position="424"/>
        <end position="451"/>
    </location>
</feature>
<proteinExistence type="inferred from homology"/>
<gene>
    <name evidence="11" type="ORF">BTM29_06820</name>
</gene>
<dbReference type="InterPro" id="IPR000644">
    <property type="entry name" value="CBS_dom"/>
</dbReference>
<dbReference type="PANTHER" id="PTHR43773:SF1">
    <property type="entry name" value="MAGNESIUM TRANSPORTER MGTE"/>
    <property type="match status" value="1"/>
</dbReference>
<keyword evidence="6 9" id="KW-1133">Transmembrane helix</keyword>
<evidence type="ECO:0000256" key="8">
    <source>
        <dbReference type="PROSITE-ProRule" id="PRU00703"/>
    </source>
</evidence>
<evidence type="ECO:0000259" key="10">
    <source>
        <dbReference type="PROSITE" id="PS51371"/>
    </source>
</evidence>
<evidence type="ECO:0000256" key="9">
    <source>
        <dbReference type="RuleBase" id="RU362011"/>
    </source>
</evidence>
<dbReference type="EMBL" id="CP019323">
    <property type="protein sequence ID" value="APX72289.1"/>
    <property type="molecule type" value="Genomic_DNA"/>
</dbReference>
<keyword evidence="7 9" id="KW-0472">Membrane</keyword>
<reference evidence="12" key="1">
    <citation type="submission" date="2016-12" db="EMBL/GenBank/DDBJ databases">
        <authorList>
            <person name="Jung M.Y."/>
            <person name="Lee S.H."/>
        </authorList>
    </citation>
    <scope>NUCLEOTIDE SEQUENCE [LARGE SCALE GENOMIC DNA]</scope>
    <source>
        <strain evidence="12">WiKim39</strain>
    </source>
</reference>
<dbReference type="InterPro" id="IPR038076">
    <property type="entry name" value="MgtE_N_sf"/>
</dbReference>
<evidence type="ECO:0000256" key="1">
    <source>
        <dbReference type="ARBA" id="ARBA00004141"/>
    </source>
</evidence>
<keyword evidence="12" id="KW-1185">Reference proteome</keyword>
<name>A0A1P8Q399_9LACO</name>
<dbReference type="GO" id="GO:0046872">
    <property type="term" value="F:metal ion binding"/>
    <property type="evidence" value="ECO:0007669"/>
    <property type="project" value="UniProtKB-KW"/>
</dbReference>
<comment type="subcellular location">
    <subcellularLocation>
        <location evidence="9">Cell membrane</location>
        <topology evidence="9">Multi-pass membrane protein</topology>
    </subcellularLocation>
    <subcellularLocation>
        <location evidence="1">Membrane</location>
        <topology evidence="1">Multi-pass membrane protein</topology>
    </subcellularLocation>
</comment>
<dbReference type="STRING" id="1847728.BTM29_06820"/>
<dbReference type="CDD" id="cd04606">
    <property type="entry name" value="CBS_pair_Mg_transporter"/>
    <property type="match status" value="1"/>
</dbReference>
<dbReference type="InterPro" id="IPR006667">
    <property type="entry name" value="SLC41_membr_dom"/>
</dbReference>
<keyword evidence="9" id="KW-0479">Metal-binding</keyword>
<protein>
    <recommendedName>
        <fullName evidence="9">Magnesium transporter MgtE</fullName>
    </recommendedName>
</protein>
<comment type="subunit">
    <text evidence="9">Homodimer.</text>
</comment>
<evidence type="ECO:0000256" key="5">
    <source>
        <dbReference type="ARBA" id="ARBA00022842"/>
    </source>
</evidence>
<feature type="domain" description="CBS" evidence="10">
    <location>
        <begin position="207"/>
        <end position="265"/>
    </location>
</feature>
<dbReference type="Pfam" id="PF03448">
    <property type="entry name" value="MgtE_N"/>
    <property type="match status" value="1"/>
</dbReference>
<dbReference type="AlphaFoldDB" id="A0A1P8Q399"/>
<accession>A0A1P8Q399</accession>
<dbReference type="GO" id="GO:0005886">
    <property type="term" value="C:plasma membrane"/>
    <property type="evidence" value="ECO:0007669"/>
    <property type="project" value="UniProtKB-SubCell"/>
</dbReference>